<feature type="transmembrane region" description="Helical" evidence="1">
    <location>
        <begin position="17"/>
        <end position="38"/>
    </location>
</feature>
<reference evidence="2 3" key="1">
    <citation type="submission" date="2012-02" db="EMBL/GenBank/DDBJ databases">
        <title>Complete sequence of chromosome of Singulisphaera acidiphila DSM 18658.</title>
        <authorList>
            <consortium name="US DOE Joint Genome Institute (JGI-PGF)"/>
            <person name="Lucas S."/>
            <person name="Copeland A."/>
            <person name="Lapidus A."/>
            <person name="Glavina del Rio T."/>
            <person name="Dalin E."/>
            <person name="Tice H."/>
            <person name="Bruce D."/>
            <person name="Goodwin L."/>
            <person name="Pitluck S."/>
            <person name="Peters L."/>
            <person name="Ovchinnikova G."/>
            <person name="Chertkov O."/>
            <person name="Kyrpides N."/>
            <person name="Mavromatis K."/>
            <person name="Ivanova N."/>
            <person name="Brettin T."/>
            <person name="Detter J.C."/>
            <person name="Han C."/>
            <person name="Larimer F."/>
            <person name="Land M."/>
            <person name="Hauser L."/>
            <person name="Markowitz V."/>
            <person name="Cheng J.-F."/>
            <person name="Hugenholtz P."/>
            <person name="Woyke T."/>
            <person name="Wu D."/>
            <person name="Tindall B."/>
            <person name="Pomrenke H."/>
            <person name="Brambilla E."/>
            <person name="Klenk H.-P."/>
            <person name="Eisen J.A."/>
        </authorList>
    </citation>
    <scope>NUCLEOTIDE SEQUENCE [LARGE SCALE GENOMIC DNA]</scope>
    <source>
        <strain evidence="3">ATCC BAA-1392 / DSM 18658 / VKM B-2454 / MOB10</strain>
    </source>
</reference>
<feature type="transmembrane region" description="Helical" evidence="1">
    <location>
        <begin position="376"/>
        <end position="394"/>
    </location>
</feature>
<keyword evidence="1" id="KW-1133">Transmembrane helix</keyword>
<evidence type="ECO:0000313" key="2">
    <source>
        <dbReference type="EMBL" id="AGA27490.1"/>
    </source>
</evidence>
<protein>
    <submittedName>
        <fullName evidence="2">Uncharacterized protein</fullName>
    </submittedName>
</protein>
<dbReference type="KEGG" id="saci:Sinac_3217"/>
<feature type="transmembrane region" description="Helical" evidence="1">
    <location>
        <begin position="282"/>
        <end position="299"/>
    </location>
</feature>
<feature type="transmembrane region" description="Helical" evidence="1">
    <location>
        <begin position="94"/>
        <end position="118"/>
    </location>
</feature>
<organism evidence="2 3">
    <name type="scientific">Singulisphaera acidiphila (strain ATCC BAA-1392 / DSM 18658 / VKM B-2454 / MOB10)</name>
    <dbReference type="NCBI Taxonomy" id="886293"/>
    <lineage>
        <taxon>Bacteria</taxon>
        <taxon>Pseudomonadati</taxon>
        <taxon>Planctomycetota</taxon>
        <taxon>Planctomycetia</taxon>
        <taxon>Isosphaerales</taxon>
        <taxon>Isosphaeraceae</taxon>
        <taxon>Singulisphaera</taxon>
    </lineage>
</organism>
<dbReference type="STRING" id="886293.Sinac_3217"/>
<feature type="transmembrane region" description="Helical" evidence="1">
    <location>
        <begin position="229"/>
        <end position="250"/>
    </location>
</feature>
<evidence type="ECO:0000313" key="3">
    <source>
        <dbReference type="Proteomes" id="UP000010798"/>
    </source>
</evidence>
<dbReference type="HOGENOM" id="CLU_033063_0_0_0"/>
<keyword evidence="1" id="KW-0812">Transmembrane</keyword>
<dbReference type="OrthoDB" id="9786218at2"/>
<keyword evidence="1" id="KW-0472">Membrane</keyword>
<dbReference type="AlphaFoldDB" id="L0DF61"/>
<dbReference type="eggNOG" id="COG1287">
    <property type="taxonomic scope" value="Bacteria"/>
</dbReference>
<dbReference type="RefSeq" id="WP_015246636.1">
    <property type="nucleotide sequence ID" value="NC_019892.1"/>
</dbReference>
<sequence>MTEDRVSEDAKQGRRPWYAIGFADVVIVFFTLCILQNAGTRMMDDPGLGWNLRIADLMWENHGFLYREQFCSPTEGRPWVTQAWLGDILLRLAYGWGGLNGIAVFSSLCIALTLRFLYTRMTRDGIPWHAAAFWTFLAALGTSPSWVARPNLFTFPALVLVVDLCERFHRGAIPARKTLWLLPIFVLWPNLHGGFLAGILALGVTYLVECATAVLAFDSVARLEARRRLRWWTGLGVALFAATLVNPYGFGLHLWNLRMIRDPFIQTQSTAEWLPPNFLDQGWFRIEMLVLLFPTLGVLSRQRISSLALALTVVFLHFGLTSSRYSPLWVVVAVPTLASLATRIPWLESLAAKLSARLSPELRAGLEVRPERRSPYLVSFAFAGLMLFASPWMGHLAHHNQELMPSQALDRLLANYQGERIFHGANWGGYLTWHGWGLHPRLKTWIDDRLDVHGPEHTKDYRSLLAAPPNWEERFAQDQVDLLCIPAETRLASEARASVRWRVLLDDNQVAIFRRVLPLSVKTVTPGAGSSQ</sequence>
<feature type="transmembrane region" description="Helical" evidence="1">
    <location>
        <begin position="130"/>
        <end position="148"/>
    </location>
</feature>
<evidence type="ECO:0000256" key="1">
    <source>
        <dbReference type="SAM" id="Phobius"/>
    </source>
</evidence>
<name>L0DF61_SINAD</name>
<keyword evidence="3" id="KW-1185">Reference proteome</keyword>
<proteinExistence type="predicted"/>
<feature type="transmembrane region" description="Helical" evidence="1">
    <location>
        <begin position="195"/>
        <end position="217"/>
    </location>
</feature>
<feature type="transmembrane region" description="Helical" evidence="1">
    <location>
        <begin position="306"/>
        <end position="322"/>
    </location>
</feature>
<dbReference type="EMBL" id="CP003364">
    <property type="protein sequence ID" value="AGA27490.1"/>
    <property type="molecule type" value="Genomic_DNA"/>
</dbReference>
<gene>
    <name evidence="2" type="ordered locus">Sinac_3217</name>
</gene>
<feature type="transmembrane region" description="Helical" evidence="1">
    <location>
        <begin position="328"/>
        <end position="347"/>
    </location>
</feature>
<accession>L0DF61</accession>
<dbReference type="Proteomes" id="UP000010798">
    <property type="component" value="Chromosome"/>
</dbReference>